<dbReference type="Proteomes" id="UP000179934">
    <property type="component" value="Unassembled WGS sequence"/>
</dbReference>
<dbReference type="InterPro" id="IPR013324">
    <property type="entry name" value="RNA_pol_sigma_r3/r4-like"/>
</dbReference>
<name>A0A1S2CRN4_AERSO</name>
<dbReference type="RefSeq" id="WP_042022588.1">
    <property type="nucleotide sequence ID" value="NZ_CDBW01000033.1"/>
</dbReference>
<dbReference type="InterPro" id="IPR036388">
    <property type="entry name" value="WH-like_DNA-bd_sf"/>
</dbReference>
<dbReference type="Gene3D" id="1.10.10.10">
    <property type="entry name" value="Winged helix-like DNA-binding domain superfamily/Winged helix DNA-binding domain"/>
    <property type="match status" value="1"/>
</dbReference>
<dbReference type="STRING" id="646.BJD16_18250"/>
<dbReference type="SUPFAM" id="SSF88659">
    <property type="entry name" value="Sigma3 and sigma4 domains of RNA polymerase sigma factors"/>
    <property type="match status" value="1"/>
</dbReference>
<organism evidence="1 2">
    <name type="scientific">Aeromonas sobria</name>
    <dbReference type="NCBI Taxonomy" id="646"/>
    <lineage>
        <taxon>Bacteria</taxon>
        <taxon>Pseudomonadati</taxon>
        <taxon>Pseudomonadota</taxon>
        <taxon>Gammaproteobacteria</taxon>
        <taxon>Aeromonadales</taxon>
        <taxon>Aeromonadaceae</taxon>
        <taxon>Aeromonas</taxon>
    </lineage>
</organism>
<accession>A0A1S2CRN4</accession>
<evidence type="ECO:0000313" key="2">
    <source>
        <dbReference type="Proteomes" id="UP000179934"/>
    </source>
</evidence>
<sequence>MVRPLRKSKLDGTLYSRREIVEAEIQELATVSQAELEYRTSILSPTDPCFVSSEALVHLVRNLEEGGHRKKLIEFLLQRVYCRLPRAENSDESTLSLTKANIRDDVVDRFIDLLLSDRSSYDDRLDYYEINFNSAIAKDRADASNRHWKHENRSEELFTDDVSLAAGAAISGYDPFDPHDLDQKSYRLQLDNAIDGLPEIQRRIIEMLLQDIPIDSQEPSAVTISKALGKSEKTIRTHRDKAFATLRLRLERKGKQ</sequence>
<comment type="caution">
    <text evidence="1">The sequence shown here is derived from an EMBL/GenBank/DDBJ whole genome shotgun (WGS) entry which is preliminary data.</text>
</comment>
<proteinExistence type="predicted"/>
<dbReference type="AlphaFoldDB" id="A0A1S2CRN4"/>
<evidence type="ECO:0000313" key="1">
    <source>
        <dbReference type="EMBL" id="OHY90647.1"/>
    </source>
</evidence>
<dbReference type="EMBL" id="MKFU01000028">
    <property type="protein sequence ID" value="OHY90647.1"/>
    <property type="molecule type" value="Genomic_DNA"/>
</dbReference>
<dbReference type="GeneID" id="58923393"/>
<gene>
    <name evidence="1" type="ORF">BJD16_18250</name>
</gene>
<protein>
    <submittedName>
        <fullName evidence="1">ATPase</fullName>
    </submittedName>
</protein>
<dbReference type="OrthoDB" id="7548639at2"/>
<reference evidence="1 2" key="1">
    <citation type="submission" date="2016-09" db="EMBL/GenBank/DDBJ databases">
        <title>Draft Genome Sequence of Aeromonas sobria Strain 08005, Isolated from Sick Rana catesbeiana.</title>
        <authorList>
            <person name="Yang Q."/>
        </authorList>
    </citation>
    <scope>NUCLEOTIDE SEQUENCE [LARGE SCALE GENOMIC DNA]</scope>
    <source>
        <strain evidence="1 2">08005</strain>
    </source>
</reference>